<accession>A0ABV9YPX7</accession>
<dbReference type="PIRSF" id="PIRSF017393">
    <property type="entry name" value="MTase_SAV2177"/>
    <property type="match status" value="1"/>
</dbReference>
<name>A0ABV9YPX7_9PSEU</name>
<dbReference type="EC" id="2.1.1.-" evidence="1"/>
<protein>
    <submittedName>
        <fullName evidence="1">SAM-dependent methyltransferase</fullName>
        <ecNumber evidence="1">2.1.1.-</ecNumber>
    </submittedName>
</protein>
<dbReference type="InterPro" id="IPR006764">
    <property type="entry name" value="SAM_dep_MeTrfase_SAV2177_type"/>
</dbReference>
<dbReference type="Pfam" id="PF04672">
    <property type="entry name" value="Methyltransf_19"/>
    <property type="match status" value="1"/>
</dbReference>
<dbReference type="SUPFAM" id="SSF53335">
    <property type="entry name" value="S-adenosyl-L-methionine-dependent methyltransferases"/>
    <property type="match status" value="1"/>
</dbReference>
<dbReference type="RefSeq" id="WP_378036943.1">
    <property type="nucleotide sequence ID" value="NZ_JBHSIV010000015.1"/>
</dbReference>
<sequence length="286" mass="30409">MPVEHYPAPPPPGPPAPGTVLPYDLGLTLDRIASTAADLELPNYARTIDCLLGGSANFAVDRWAAADILQLDPLAECRARANRAFVRRVIRWAHQRGIDQFLDLGCGIPSIQSVHGIVHAVNPDARVAYVDLDPVAVAHARELVADMPRVTVTWGDLRAPACVLSAPDVAAVLDLSRPVAVLACGVLHFVHDDIAALLRDWRSRLPAGSVLAVSHGARVRRPTVDLLDSTYSRSVAGIAVRTEEEIAGLFSVIDPVAPGVVDVVDWPHPGTGGRRAVGYPAAVGFV</sequence>
<comment type="caution">
    <text evidence="1">The sequence shown here is derived from an EMBL/GenBank/DDBJ whole genome shotgun (WGS) entry which is preliminary data.</text>
</comment>
<dbReference type="Gene3D" id="3.40.50.150">
    <property type="entry name" value="Vaccinia Virus protein VP39"/>
    <property type="match status" value="1"/>
</dbReference>
<proteinExistence type="predicted"/>
<dbReference type="GO" id="GO:0008168">
    <property type="term" value="F:methyltransferase activity"/>
    <property type="evidence" value="ECO:0007669"/>
    <property type="project" value="UniProtKB-KW"/>
</dbReference>
<evidence type="ECO:0000313" key="1">
    <source>
        <dbReference type="EMBL" id="MFC5063595.1"/>
    </source>
</evidence>
<dbReference type="GO" id="GO:0032259">
    <property type="term" value="P:methylation"/>
    <property type="evidence" value="ECO:0007669"/>
    <property type="project" value="UniProtKB-KW"/>
</dbReference>
<dbReference type="InterPro" id="IPR029063">
    <property type="entry name" value="SAM-dependent_MTases_sf"/>
</dbReference>
<organism evidence="1 2">
    <name type="scientific">Actinomycetospora atypica</name>
    <dbReference type="NCBI Taxonomy" id="1290095"/>
    <lineage>
        <taxon>Bacteria</taxon>
        <taxon>Bacillati</taxon>
        <taxon>Actinomycetota</taxon>
        <taxon>Actinomycetes</taxon>
        <taxon>Pseudonocardiales</taxon>
        <taxon>Pseudonocardiaceae</taxon>
        <taxon>Actinomycetospora</taxon>
    </lineage>
</organism>
<evidence type="ECO:0000313" key="2">
    <source>
        <dbReference type="Proteomes" id="UP001595947"/>
    </source>
</evidence>
<keyword evidence="1" id="KW-0489">Methyltransferase</keyword>
<dbReference type="Proteomes" id="UP001595947">
    <property type="component" value="Unassembled WGS sequence"/>
</dbReference>
<dbReference type="EMBL" id="JBHSIV010000015">
    <property type="protein sequence ID" value="MFC5063595.1"/>
    <property type="molecule type" value="Genomic_DNA"/>
</dbReference>
<keyword evidence="1" id="KW-0808">Transferase</keyword>
<dbReference type="CDD" id="cd02440">
    <property type="entry name" value="AdoMet_MTases"/>
    <property type="match status" value="1"/>
</dbReference>
<reference evidence="2" key="1">
    <citation type="journal article" date="2019" name="Int. J. Syst. Evol. Microbiol.">
        <title>The Global Catalogue of Microorganisms (GCM) 10K type strain sequencing project: providing services to taxonomists for standard genome sequencing and annotation.</title>
        <authorList>
            <consortium name="The Broad Institute Genomics Platform"/>
            <consortium name="The Broad Institute Genome Sequencing Center for Infectious Disease"/>
            <person name="Wu L."/>
            <person name="Ma J."/>
        </authorList>
    </citation>
    <scope>NUCLEOTIDE SEQUENCE [LARGE SCALE GENOMIC DNA]</scope>
    <source>
        <strain evidence="2">CGMCC 4.7093</strain>
    </source>
</reference>
<gene>
    <name evidence="1" type="ORF">ACFPBZ_15340</name>
</gene>
<keyword evidence="2" id="KW-1185">Reference proteome</keyword>